<organism evidence="3 4">
    <name type="scientific">Streptoalloteichus hindustanus</name>
    <dbReference type="NCBI Taxonomy" id="2017"/>
    <lineage>
        <taxon>Bacteria</taxon>
        <taxon>Bacillati</taxon>
        <taxon>Actinomycetota</taxon>
        <taxon>Actinomycetes</taxon>
        <taxon>Pseudonocardiales</taxon>
        <taxon>Pseudonocardiaceae</taxon>
        <taxon>Streptoalloteichus</taxon>
    </lineage>
</organism>
<dbReference type="STRING" id="2017.SAMN05444320_104485"/>
<evidence type="ECO:0000313" key="4">
    <source>
        <dbReference type="Proteomes" id="UP000184501"/>
    </source>
</evidence>
<accession>A0A1M5DJH9</accession>
<evidence type="ECO:0000313" key="3">
    <source>
        <dbReference type="EMBL" id="SHF67133.1"/>
    </source>
</evidence>
<proteinExistence type="inferred from homology"/>
<gene>
    <name evidence="3" type="ORF">SAMN05444320_104485</name>
</gene>
<dbReference type="SUPFAM" id="SSF55961">
    <property type="entry name" value="Bet v1-like"/>
    <property type="match status" value="1"/>
</dbReference>
<comment type="similarity">
    <text evidence="1">Belongs to the AHA1 family.</text>
</comment>
<dbReference type="CDD" id="cd07814">
    <property type="entry name" value="SRPBCC_CalC_Aha1-like"/>
    <property type="match status" value="1"/>
</dbReference>
<protein>
    <submittedName>
        <fullName evidence="3">Uncharacterized conserved protein YndB, AHSA1/START domain</fullName>
    </submittedName>
</protein>
<dbReference type="EMBL" id="FQVN01000004">
    <property type="protein sequence ID" value="SHF67133.1"/>
    <property type="molecule type" value="Genomic_DNA"/>
</dbReference>
<dbReference type="AlphaFoldDB" id="A0A1M5DJH9"/>
<sequence length="139" mass="15709">MTHVVGQTRDAGFQIGVSRTLPHPRERVWEFVTSAAGLAVWLGEGARLSADRGAAYRTAEGTVGQVRSLREHDRVRLTWQPADWDHETTVQLTVSGDERTVLRFHQERLADAAERERQREHWQRVMDAVVAALDSQAGR</sequence>
<dbReference type="InterPro" id="IPR013538">
    <property type="entry name" value="ASHA1/2-like_C"/>
</dbReference>
<dbReference type="RefSeq" id="WP_073483551.1">
    <property type="nucleotide sequence ID" value="NZ_FQVN01000004.1"/>
</dbReference>
<dbReference type="Gene3D" id="3.30.530.20">
    <property type="match status" value="1"/>
</dbReference>
<dbReference type="Pfam" id="PF08327">
    <property type="entry name" value="AHSA1"/>
    <property type="match status" value="1"/>
</dbReference>
<reference evidence="3 4" key="1">
    <citation type="submission" date="2016-11" db="EMBL/GenBank/DDBJ databases">
        <authorList>
            <person name="Jaros S."/>
            <person name="Januszkiewicz K."/>
            <person name="Wedrychowicz H."/>
        </authorList>
    </citation>
    <scope>NUCLEOTIDE SEQUENCE [LARGE SCALE GENOMIC DNA]</scope>
    <source>
        <strain evidence="3 4">DSM 44523</strain>
    </source>
</reference>
<evidence type="ECO:0000259" key="2">
    <source>
        <dbReference type="Pfam" id="PF08327"/>
    </source>
</evidence>
<dbReference type="OrthoDB" id="4549061at2"/>
<feature type="domain" description="Activator of Hsp90 ATPase homologue 1/2-like C-terminal" evidence="2">
    <location>
        <begin position="23"/>
        <end position="133"/>
    </location>
</feature>
<dbReference type="Proteomes" id="UP000184501">
    <property type="component" value="Unassembled WGS sequence"/>
</dbReference>
<name>A0A1M5DJH9_STRHI</name>
<evidence type="ECO:0000256" key="1">
    <source>
        <dbReference type="ARBA" id="ARBA00006817"/>
    </source>
</evidence>
<dbReference type="InterPro" id="IPR023393">
    <property type="entry name" value="START-like_dom_sf"/>
</dbReference>
<keyword evidence="4" id="KW-1185">Reference proteome</keyword>